<dbReference type="Proteomes" id="UP000320184">
    <property type="component" value="Unassembled WGS sequence"/>
</dbReference>
<dbReference type="AlphaFoldDB" id="A0A538SHK7"/>
<evidence type="ECO:0000313" key="1">
    <source>
        <dbReference type="EMBL" id="TMQ50862.1"/>
    </source>
</evidence>
<gene>
    <name evidence="1" type="ORF">E6K73_07070</name>
</gene>
<evidence type="ECO:0008006" key="3">
    <source>
        <dbReference type="Google" id="ProtNLM"/>
    </source>
</evidence>
<comment type="caution">
    <text evidence="1">The sequence shown here is derived from an EMBL/GenBank/DDBJ whole genome shotgun (WGS) entry which is preliminary data.</text>
</comment>
<organism evidence="1 2">
    <name type="scientific">Eiseniibacteriota bacterium</name>
    <dbReference type="NCBI Taxonomy" id="2212470"/>
    <lineage>
        <taxon>Bacteria</taxon>
        <taxon>Candidatus Eiseniibacteriota</taxon>
    </lineage>
</organism>
<reference evidence="1 2" key="1">
    <citation type="journal article" date="2019" name="Nat. Microbiol.">
        <title>Mediterranean grassland soil C-N compound turnover is dependent on rainfall and depth, and is mediated by genomically divergent microorganisms.</title>
        <authorList>
            <person name="Diamond S."/>
            <person name="Andeer P.F."/>
            <person name="Li Z."/>
            <person name="Crits-Christoph A."/>
            <person name="Burstein D."/>
            <person name="Anantharaman K."/>
            <person name="Lane K.R."/>
            <person name="Thomas B.C."/>
            <person name="Pan C."/>
            <person name="Northen T.R."/>
            <person name="Banfield J.F."/>
        </authorList>
    </citation>
    <scope>NUCLEOTIDE SEQUENCE [LARGE SCALE GENOMIC DNA]</scope>
    <source>
        <strain evidence="1">WS_3</strain>
    </source>
</reference>
<evidence type="ECO:0000313" key="2">
    <source>
        <dbReference type="Proteomes" id="UP000320184"/>
    </source>
</evidence>
<dbReference type="EMBL" id="VBOT01000089">
    <property type="protein sequence ID" value="TMQ50862.1"/>
    <property type="molecule type" value="Genomic_DNA"/>
</dbReference>
<accession>A0A538SHK7</accession>
<proteinExistence type="predicted"/>
<sequence>MRPFFDGGYSIPIQYGDLDHGFGFGFAFEAEQSPRVSVLLRFEWNRLEGPRVYEPYYGYDRSYAMRVHAADYSVGARVHLRMRGPVRPYTEASLGVRFSGPERGGYYADALSGAGDSRVPDEEGVAAMLRLGLSTAPPGGAGLFLDAGRDFMVRNPDQYGLVPIRLGIQFP</sequence>
<name>A0A538SHK7_UNCEI</name>
<protein>
    <recommendedName>
        <fullName evidence="3">Outer membrane protein beta-barrel domain-containing protein</fullName>
    </recommendedName>
</protein>